<protein>
    <submittedName>
        <fullName evidence="2">Uncharacterized protein</fullName>
    </submittedName>
</protein>
<proteinExistence type="predicted"/>
<gene>
    <name evidence="2" type="ORF">ACERK3_04160</name>
</gene>
<evidence type="ECO:0000256" key="1">
    <source>
        <dbReference type="SAM" id="Phobius"/>
    </source>
</evidence>
<keyword evidence="1" id="KW-0812">Transmembrane</keyword>
<dbReference type="Proteomes" id="UP001575105">
    <property type="component" value="Unassembled WGS sequence"/>
</dbReference>
<keyword evidence="1" id="KW-0472">Membrane</keyword>
<feature type="transmembrane region" description="Helical" evidence="1">
    <location>
        <begin position="6"/>
        <end position="28"/>
    </location>
</feature>
<comment type="caution">
    <text evidence="2">The sequence shown here is derived from an EMBL/GenBank/DDBJ whole genome shotgun (WGS) entry which is preliminary data.</text>
</comment>
<accession>A0ABV4U3K3</accession>
<keyword evidence="3" id="KW-1185">Reference proteome</keyword>
<reference evidence="2 3" key="1">
    <citation type="submission" date="2024-08" db="EMBL/GenBank/DDBJ databases">
        <title>Whole-genome sequencing of halo(alkali)philic microorganisms from hypersaline lakes.</title>
        <authorList>
            <person name="Sorokin D.Y."/>
            <person name="Merkel A.Y."/>
            <person name="Messina E."/>
            <person name="Yakimov M."/>
        </authorList>
    </citation>
    <scope>NUCLEOTIDE SEQUENCE [LARGE SCALE GENOMIC DNA]</scope>
    <source>
        <strain evidence="2 3">AB-hyl4</strain>
    </source>
</reference>
<sequence>MHWLFYAIGIYVLICYVGGLCLVARALFVMRPPGRLKRRLTRLLPGRAIARPGLERTVGRARPMGAVRAA</sequence>
<dbReference type="EMBL" id="JBGUBD010000002">
    <property type="protein sequence ID" value="MFA9477483.1"/>
    <property type="molecule type" value="Genomic_DNA"/>
</dbReference>
<keyword evidence="1" id="KW-1133">Transmembrane helix</keyword>
<name>A0ABV4U3K3_9BACT</name>
<dbReference type="RefSeq" id="WP_425344406.1">
    <property type="nucleotide sequence ID" value="NZ_JBGUBD010000002.1"/>
</dbReference>
<evidence type="ECO:0000313" key="3">
    <source>
        <dbReference type="Proteomes" id="UP001575105"/>
    </source>
</evidence>
<organism evidence="2 3">
    <name type="scientific">Natronomicrosphaera hydrolytica</name>
    <dbReference type="NCBI Taxonomy" id="3242702"/>
    <lineage>
        <taxon>Bacteria</taxon>
        <taxon>Pseudomonadati</taxon>
        <taxon>Planctomycetota</taxon>
        <taxon>Phycisphaerae</taxon>
        <taxon>Phycisphaerales</taxon>
        <taxon>Phycisphaeraceae</taxon>
        <taxon>Natronomicrosphaera</taxon>
    </lineage>
</organism>
<evidence type="ECO:0000313" key="2">
    <source>
        <dbReference type="EMBL" id="MFA9477483.1"/>
    </source>
</evidence>